<reference evidence="3 4" key="1">
    <citation type="submission" date="2019-01" db="EMBL/GenBank/DDBJ databases">
        <authorList>
            <consortium name="Pathogen Informatics"/>
        </authorList>
    </citation>
    <scope>NUCLEOTIDE SEQUENCE [LARGE SCALE GENOMIC DNA]</scope>
    <source>
        <strain evidence="3 4">NCTC10138</strain>
    </source>
</reference>
<feature type="domain" description="SpoVT-AbrB" evidence="2">
    <location>
        <begin position="10"/>
        <end position="57"/>
    </location>
</feature>
<dbReference type="InterPro" id="IPR007159">
    <property type="entry name" value="SpoVT-AbrB_dom"/>
</dbReference>
<keyword evidence="4" id="KW-1185">Reference proteome</keyword>
<evidence type="ECO:0000313" key="3">
    <source>
        <dbReference type="EMBL" id="VEU80594.1"/>
    </source>
</evidence>
<dbReference type="SMART" id="SM00966">
    <property type="entry name" value="SpoVT_AbrB"/>
    <property type="match status" value="1"/>
</dbReference>
<dbReference type="STRING" id="1278311.GCA_000428705_01230"/>
<evidence type="ECO:0000256" key="1">
    <source>
        <dbReference type="PROSITE-ProRule" id="PRU01076"/>
    </source>
</evidence>
<dbReference type="PANTHER" id="PTHR34860">
    <property type="entry name" value="REPRESSOR-LIKE PROTEIN SSO7C3"/>
    <property type="match status" value="1"/>
</dbReference>
<protein>
    <submittedName>
        <fullName evidence="3">Transcriptional regulator, AbrB family</fullName>
    </submittedName>
</protein>
<sequence length="75" mass="8453">MDDKLEGKLMSVAKVGEKGQVVIPKDMREMFNIKPGDTILFLADKERGIAIVSNEDYMKFAQSIFEAQKNPFGNE</sequence>
<evidence type="ECO:0000313" key="4">
    <source>
        <dbReference type="Proteomes" id="UP000289841"/>
    </source>
</evidence>
<dbReference type="NCBIfam" id="TIGR01439">
    <property type="entry name" value="lp_hng_hel_AbrB"/>
    <property type="match status" value="1"/>
</dbReference>
<dbReference type="OrthoDB" id="9812495at2"/>
<dbReference type="InterPro" id="IPR052975">
    <property type="entry name" value="Repressor-like_regulatory"/>
</dbReference>
<name>A0A449BDQ8_HAPAX</name>
<keyword evidence="1" id="KW-0238">DNA-binding</keyword>
<organism evidence="3 4">
    <name type="scientific">Haploplasma axanthum</name>
    <name type="common">Acholeplasma axanthum</name>
    <dbReference type="NCBI Taxonomy" id="29552"/>
    <lineage>
        <taxon>Bacteria</taxon>
        <taxon>Bacillati</taxon>
        <taxon>Mycoplasmatota</taxon>
        <taxon>Mollicutes</taxon>
        <taxon>Acholeplasmatales</taxon>
        <taxon>Acholeplasmataceae</taxon>
        <taxon>Haploplasma</taxon>
    </lineage>
</organism>
<dbReference type="PROSITE" id="PS51740">
    <property type="entry name" value="SPOVT_ABRB"/>
    <property type="match status" value="1"/>
</dbReference>
<dbReference type="Pfam" id="PF04014">
    <property type="entry name" value="MazE_antitoxin"/>
    <property type="match status" value="1"/>
</dbReference>
<proteinExistence type="predicted"/>
<dbReference type="InterPro" id="IPR037914">
    <property type="entry name" value="SpoVT-AbrB_sf"/>
</dbReference>
<dbReference type="AlphaFoldDB" id="A0A449BDQ8"/>
<dbReference type="EMBL" id="LR215048">
    <property type="protein sequence ID" value="VEU80594.1"/>
    <property type="molecule type" value="Genomic_DNA"/>
</dbReference>
<dbReference type="GO" id="GO:0003677">
    <property type="term" value="F:DNA binding"/>
    <property type="evidence" value="ECO:0007669"/>
    <property type="project" value="UniProtKB-UniRule"/>
</dbReference>
<dbReference type="SUPFAM" id="SSF89447">
    <property type="entry name" value="AbrB/MazE/MraZ-like"/>
    <property type="match status" value="1"/>
</dbReference>
<dbReference type="Gene3D" id="2.10.260.10">
    <property type="match status" value="1"/>
</dbReference>
<gene>
    <name evidence="3" type="ORF">NCTC10138_00971</name>
</gene>
<dbReference type="Proteomes" id="UP000289841">
    <property type="component" value="Chromosome"/>
</dbReference>
<dbReference type="KEGG" id="aaxa:NCTC10138_00971"/>
<evidence type="ECO:0000259" key="2">
    <source>
        <dbReference type="PROSITE" id="PS51740"/>
    </source>
</evidence>
<dbReference type="PANTHER" id="PTHR34860:SF6">
    <property type="entry name" value="REPRESSOR-LIKE PROTEIN SSO7C3"/>
    <property type="match status" value="1"/>
</dbReference>
<accession>A0A449BDQ8</accession>
<dbReference type="RefSeq" id="WP_026390699.1">
    <property type="nucleotide sequence ID" value="NZ_LR215048.1"/>
</dbReference>